<evidence type="ECO:0000313" key="2">
    <source>
        <dbReference type="EMBL" id="OUR98880.1"/>
    </source>
</evidence>
<name>A0A1Y5FB07_9BACT</name>
<keyword evidence="1" id="KW-0732">Signal</keyword>
<dbReference type="AlphaFoldDB" id="A0A1Y5FB07"/>
<proteinExistence type="predicted"/>
<gene>
    <name evidence="2" type="ORF">A9Q84_05560</name>
</gene>
<feature type="signal peptide" evidence="1">
    <location>
        <begin position="1"/>
        <end position="15"/>
    </location>
</feature>
<organism evidence="2 3">
    <name type="scientific">Halobacteriovorax marinus</name>
    <dbReference type="NCBI Taxonomy" id="97084"/>
    <lineage>
        <taxon>Bacteria</taxon>
        <taxon>Pseudomonadati</taxon>
        <taxon>Bdellovibrionota</taxon>
        <taxon>Bacteriovoracia</taxon>
        <taxon>Bacteriovoracales</taxon>
        <taxon>Halobacteriovoraceae</taxon>
        <taxon>Halobacteriovorax</taxon>
    </lineage>
</organism>
<reference evidence="3" key="1">
    <citation type="journal article" date="2017" name="Proc. Natl. Acad. Sci. U.S.A.">
        <title>Simulation of Deepwater Horizon oil plume reveals substrate specialization within a complex community of hydrocarbon-degraders.</title>
        <authorList>
            <person name="Hu P."/>
            <person name="Dubinsky E.A."/>
            <person name="Probst A.J."/>
            <person name="Wang J."/>
            <person name="Sieber C.M.K."/>
            <person name="Tom L.M."/>
            <person name="Gardinali P."/>
            <person name="Banfield J.F."/>
            <person name="Atlas R.M."/>
            <person name="Andersen G.L."/>
        </authorList>
    </citation>
    <scope>NUCLEOTIDE SEQUENCE [LARGE SCALE GENOMIC DNA]</scope>
</reference>
<accession>A0A1Y5FB07</accession>
<evidence type="ECO:0008006" key="4">
    <source>
        <dbReference type="Google" id="ProtNLM"/>
    </source>
</evidence>
<dbReference type="EMBL" id="MAAO01000004">
    <property type="protein sequence ID" value="OUR98880.1"/>
    <property type="molecule type" value="Genomic_DNA"/>
</dbReference>
<dbReference type="Proteomes" id="UP000196531">
    <property type="component" value="Unassembled WGS sequence"/>
</dbReference>
<feature type="chain" id="PRO_5012554257" description="Lipoprotein" evidence="1">
    <location>
        <begin position="16"/>
        <end position="122"/>
    </location>
</feature>
<comment type="caution">
    <text evidence="2">The sequence shown here is derived from an EMBL/GenBank/DDBJ whole genome shotgun (WGS) entry which is preliminary data.</text>
</comment>
<protein>
    <recommendedName>
        <fullName evidence="4">Lipoprotein</fullName>
    </recommendedName>
</protein>
<evidence type="ECO:0000313" key="3">
    <source>
        <dbReference type="Proteomes" id="UP000196531"/>
    </source>
</evidence>
<evidence type="ECO:0000256" key="1">
    <source>
        <dbReference type="SAM" id="SignalP"/>
    </source>
</evidence>
<sequence length="122" mass="13059">MKALLLYIITFSAFATGGGGVDAGGGGTKPTKDGRVSIVDSRHTTIIRFNSKLSGFVGGGLSGGQTTSELLPVFADYLAKESSKKPTAIKTNFLLKLEELEEVTLKDGTVYRAEELRELFKK</sequence>